<accession>A0A9D1V9T0</accession>
<dbReference type="SMART" id="SM00869">
    <property type="entry name" value="Autotransporter"/>
    <property type="match status" value="1"/>
</dbReference>
<dbReference type="NCBIfam" id="TIGR02601">
    <property type="entry name" value="autotrns_rpt"/>
    <property type="match status" value="2"/>
</dbReference>
<sequence>MKPHLPAPLRRALMAALITIAPTLGSSSLSALGWLSLGTLLSAPAAHAAETNAGNIDTTEAVTLNADTDYRFNHDAQGHSHLYNGGLNIGTHNLALYTTFNHAAHVMVNGLSGDAGSNIYLYRGVDANNQGYTDSFMLLYLKGQGSYSGSIIVGSQPDGTVPASTGPTMLLLGSNSVGQNAKLELRSGSTDNIIALSGDLSIGSLTAEKGQIRSIDATDFTDDALKIVSSDATGNIATLVLGNLKNTSTPYKLTLTADSSLKNTVIDVTLAVSSGATLTLSGAVDLNNPIENSGTILLADDFDFSNLTYAGTGNNYYLTTAGSVGSVTGLKEGYSYDAATGLLSITSGLSIIREGQSLSIAEIAEEQGETNFATMSVIVEGGTLSIGTGKGSLIAGSTGNYANLQLGNDQVSFRSGTLHLSGGATVSTPPVLEEGAEIALLVSGTGNTWTKDATITSTKGVSSITLEEGAELTVEDVPKADGTGTNEFSPFYASAGTDISITVGKNATLNSGNLWGWVKDAPAATQHPITIEEGGTWHITGLNENKLFLNQTGIRLQGGTIRIDDGASVNSERANNSIETLAEATQSSLITGGSINLNNRPLTITTNRWQGNDGSQTDLLIESTITGSQTITKDGDGTLSLSGANTYTGTVNINAGTLLAASESALGTGAVNIASGAVLGIASNLTLTGAVDLKDGAGLSWLEESVLTLNGNVTIGGKLSLDLSNLTTEGTGTLITFNGQYSGLDLGNIDVTYADGYTGIFSLNGNSVQLTLQSTGLLFWQGDGSGLGTWTDGDSSNFADSSTGTPGSATFTNGSNIAFVQGSTPAVTLEGNLSVGHLILQKNAQVSLSVDSGNTAGLKAGSISLADGSTLSKTGEGRLNLSREFLAIPLNLLEGTLGISDTLSGNIDISQLSAAAGSTLALNCTAASGNTLLLNDAQFNGALSLESGRLSTAHRDARDYSIASGAELTLSNFDPTAASAISGQGTLALTLDQSDGSNALSFSSDWSGNVRLSGTTAGITLSGDGKTFGSAASTLEINGLSGSIATDARIDQDLILSNPGTDTPAWQISSPEQDSTLTLSGALSGSGELRADASGTGALTLNLAGDTGSYVGTIVVIIGSRPSALNLSGSGDIAAAISAQTSEGTTAAAPLSVSINAESNRNLLGSLSGNATLEKHGSGTLTIGRANTYSGGTRLSAGTLCVTNAQALGSGDLIVSSGATLSIDGTLAIGGDLSMESGSTLTVNRRNALTIGGDTTLAGITLDVTDLALLDGRSLTLATAAGDSKEQNLSGITIIGAEGATLSWEGDNLVITSGSAGGSHLYADAATSPHAVVGGIIADAVYDQLHPQGSATDSPLAVLLDALDADLGSNNRSALDAKLRTLSGATAAGLGLAYSDDMQRQLRSIRNRMTSMGVSDAYVNPDMPYFNAWVNAEGNHRELDNGGSRPGYTLSSWGGTVGFDADLNTALTCGLAFTAVYGDYSSDADGGADGELDTWYLSAFARYSPGAWTHSFIVSVGLADSSLKRNNVLNGTNYRTDGSANGLGLGLMYEVGYTIPLDENADSCLQPVLNISYAYTEIDGYTEHGNDLALRFGDQKLHRFTLGAGLRAQTLIGENIYNRSSLLEGRILAKFDLGDRRSSMSSSLALLPGYGGTVASEELGVCGVEAGVGLSIPLGRSGGNLFLDGSVELRSDYCDFNGTVGWRINF</sequence>
<evidence type="ECO:0000313" key="4">
    <source>
        <dbReference type="EMBL" id="HIX19201.1"/>
    </source>
</evidence>
<dbReference type="InterPro" id="IPR012332">
    <property type="entry name" value="Autotransporter_pectin_lyase_C"/>
</dbReference>
<dbReference type="Pfam" id="PF03797">
    <property type="entry name" value="Autotransporter"/>
    <property type="match status" value="1"/>
</dbReference>
<gene>
    <name evidence="4" type="ORF">H9862_01195</name>
</gene>
<dbReference type="Pfam" id="PF12951">
    <property type="entry name" value="PATR"/>
    <property type="match status" value="2"/>
</dbReference>
<comment type="caution">
    <text evidence="4">The sequence shown here is derived from an EMBL/GenBank/DDBJ whole genome shotgun (WGS) entry which is preliminary data.</text>
</comment>
<dbReference type="InterPro" id="IPR005546">
    <property type="entry name" value="Autotransporte_beta"/>
</dbReference>
<protein>
    <submittedName>
        <fullName evidence="4">Autotransporter domain-containing protein</fullName>
    </submittedName>
</protein>
<evidence type="ECO:0000313" key="5">
    <source>
        <dbReference type="Proteomes" id="UP000823964"/>
    </source>
</evidence>
<proteinExistence type="predicted"/>
<dbReference type="PROSITE" id="PS51208">
    <property type="entry name" value="AUTOTRANSPORTER"/>
    <property type="match status" value="1"/>
</dbReference>
<dbReference type="Gene3D" id="2.40.128.130">
    <property type="entry name" value="Autotransporter beta-domain"/>
    <property type="match status" value="1"/>
</dbReference>
<reference evidence="4" key="1">
    <citation type="journal article" date="2021" name="PeerJ">
        <title>Extensive microbial diversity within the chicken gut microbiome revealed by metagenomics and culture.</title>
        <authorList>
            <person name="Gilroy R."/>
            <person name="Ravi A."/>
            <person name="Getino M."/>
            <person name="Pursley I."/>
            <person name="Horton D.L."/>
            <person name="Alikhan N.F."/>
            <person name="Baker D."/>
            <person name="Gharbi K."/>
            <person name="Hall N."/>
            <person name="Watson M."/>
            <person name="Adriaenssens E.M."/>
            <person name="Foster-Nyarko E."/>
            <person name="Jarju S."/>
            <person name="Secka A."/>
            <person name="Antonio M."/>
            <person name="Oren A."/>
            <person name="Chaudhuri R.R."/>
            <person name="La Ragione R."/>
            <person name="Hildebrand F."/>
            <person name="Pallen M.J."/>
        </authorList>
    </citation>
    <scope>NUCLEOTIDE SEQUENCE</scope>
    <source>
        <strain evidence="4">14975</strain>
    </source>
</reference>
<name>A0A9D1V9T0_9BACT</name>
<dbReference type="Proteomes" id="UP000823964">
    <property type="component" value="Unassembled WGS sequence"/>
</dbReference>
<dbReference type="InterPro" id="IPR036709">
    <property type="entry name" value="Autotransporte_beta_dom_sf"/>
</dbReference>
<evidence type="ECO:0000259" key="3">
    <source>
        <dbReference type="PROSITE" id="PS51208"/>
    </source>
</evidence>
<dbReference type="InterPro" id="IPR011050">
    <property type="entry name" value="Pectin_lyase_fold/virulence"/>
</dbReference>
<dbReference type="SUPFAM" id="SSF51126">
    <property type="entry name" value="Pectin lyase-like"/>
    <property type="match status" value="3"/>
</dbReference>
<dbReference type="Gene3D" id="2.160.20.20">
    <property type="match status" value="1"/>
</dbReference>
<feature type="chain" id="PRO_5039302374" evidence="2">
    <location>
        <begin position="49"/>
        <end position="1706"/>
    </location>
</feature>
<dbReference type="EMBL" id="DXFQ01000015">
    <property type="protein sequence ID" value="HIX19201.1"/>
    <property type="molecule type" value="Genomic_DNA"/>
</dbReference>
<keyword evidence="1 2" id="KW-0732">Signal</keyword>
<feature type="signal peptide" evidence="2">
    <location>
        <begin position="1"/>
        <end position="48"/>
    </location>
</feature>
<dbReference type="SUPFAM" id="SSF103515">
    <property type="entry name" value="Autotransporter"/>
    <property type="match status" value="1"/>
</dbReference>
<organism evidence="4 5">
    <name type="scientific">Candidatus Akkermansia intestinigallinarum</name>
    <dbReference type="NCBI Taxonomy" id="2838431"/>
    <lineage>
        <taxon>Bacteria</taxon>
        <taxon>Pseudomonadati</taxon>
        <taxon>Verrucomicrobiota</taxon>
        <taxon>Verrucomicrobiia</taxon>
        <taxon>Verrucomicrobiales</taxon>
        <taxon>Akkermansiaceae</taxon>
        <taxon>Akkermansia</taxon>
    </lineage>
</organism>
<dbReference type="InterPro" id="IPR013425">
    <property type="entry name" value="Autotrns_rpt"/>
</dbReference>
<evidence type="ECO:0000256" key="2">
    <source>
        <dbReference type="SAM" id="SignalP"/>
    </source>
</evidence>
<reference evidence="4" key="2">
    <citation type="submission" date="2021-04" db="EMBL/GenBank/DDBJ databases">
        <authorList>
            <person name="Gilroy R."/>
        </authorList>
    </citation>
    <scope>NUCLEOTIDE SEQUENCE</scope>
    <source>
        <strain evidence="4">14975</strain>
    </source>
</reference>
<feature type="domain" description="Autotransporter" evidence="3">
    <location>
        <begin position="1421"/>
        <end position="1706"/>
    </location>
</feature>
<evidence type="ECO:0000256" key="1">
    <source>
        <dbReference type="ARBA" id="ARBA00022729"/>
    </source>
</evidence>